<proteinExistence type="predicted"/>
<evidence type="ECO:0000313" key="2">
    <source>
        <dbReference type="EMBL" id="QLJ97712.1"/>
    </source>
</evidence>
<accession>A0A7D5Y5N2</accession>
<dbReference type="EMBL" id="CP058905">
    <property type="protein sequence ID" value="QLJ97712.1"/>
    <property type="molecule type" value="Genomic_DNA"/>
</dbReference>
<sequence length="305" mass="33136">MASVDVVPTDEALAIVVARARRIPDRYRTFTESRESARRLHRMPDELLDRLLALGFPHGTDGTEPTFYTNDLRNACEELGLPSPQRSAIMLMGAALEAGARETVVRRTVDLHARCPAPGHDGDCGFTLAPSLASNNRVTRFTPMSAAHCRLTVELPGGRVSQFTGAHRELLAELDDVHFARLPHALADDPGFLRDAKLADCQSGARFLVERAASYGVSARMAFGILLTQPFSNTHAWAELDVGGEWLVADPLSLAVLARWGVLDPAAWPPCRSPHGSHWKLGEGVEALVRHGGRPAPVSLITRHG</sequence>
<dbReference type="AlphaFoldDB" id="A0A7D5Y5N2"/>
<feature type="domain" description="Transglutaminase-like" evidence="1">
    <location>
        <begin position="193"/>
        <end position="253"/>
    </location>
</feature>
<name>A0A7D5Y5N2_9ACTN</name>
<dbReference type="InterPro" id="IPR002931">
    <property type="entry name" value="Transglutaminase-like"/>
</dbReference>
<protein>
    <submittedName>
        <fullName evidence="2">Transglutaminase domain-containing protein</fullName>
    </submittedName>
</protein>
<dbReference type="Pfam" id="PF01841">
    <property type="entry name" value="Transglut_core"/>
    <property type="match status" value="1"/>
</dbReference>
<gene>
    <name evidence="2" type="ORF">HZU44_23515</name>
</gene>
<reference evidence="2" key="1">
    <citation type="submission" date="2020-08" db="EMBL/GenBank/DDBJ databases">
        <title>A bifunctional nitrone conjugated secondary metabolite targeting the ribosome.</title>
        <authorList>
            <person name="Limbrick E.M."/>
            <person name="Graf M."/>
            <person name="Derewacz D.K."/>
            <person name="Nguyen F."/>
            <person name="Spraggins J.M."/>
            <person name="Wieland M."/>
            <person name="Ynigez-Gutierrez A.E."/>
            <person name="Reisman B.J."/>
            <person name="Zinshteyn B."/>
            <person name="McCulloch K."/>
            <person name="Iverson T.M."/>
            <person name="Green R."/>
            <person name="Wilson D.N."/>
            <person name="Bachmann B.O."/>
        </authorList>
    </citation>
    <scope>NUCLEOTIDE SEQUENCE</scope>
    <source>
        <strain evidence="2">Africana</strain>
    </source>
</reference>
<evidence type="ECO:0000259" key="1">
    <source>
        <dbReference type="SMART" id="SM00460"/>
    </source>
</evidence>
<dbReference type="SUPFAM" id="SSF54001">
    <property type="entry name" value="Cysteine proteinases"/>
    <property type="match status" value="1"/>
</dbReference>
<dbReference type="Gene3D" id="3.10.620.30">
    <property type="match status" value="1"/>
</dbReference>
<dbReference type="SMART" id="SM00460">
    <property type="entry name" value="TGc"/>
    <property type="match status" value="1"/>
</dbReference>
<organism evidence="2">
    <name type="scientific">Micromonospora carbonacea</name>
    <dbReference type="NCBI Taxonomy" id="47853"/>
    <lineage>
        <taxon>Bacteria</taxon>
        <taxon>Bacillati</taxon>
        <taxon>Actinomycetota</taxon>
        <taxon>Actinomycetes</taxon>
        <taxon>Micromonosporales</taxon>
        <taxon>Micromonosporaceae</taxon>
        <taxon>Micromonospora</taxon>
    </lineage>
</organism>
<dbReference type="InterPro" id="IPR038765">
    <property type="entry name" value="Papain-like_cys_pep_sf"/>
</dbReference>